<organism evidence="3">
    <name type="scientific">Sesamum radiatum</name>
    <name type="common">Black benniseed</name>
    <dbReference type="NCBI Taxonomy" id="300843"/>
    <lineage>
        <taxon>Eukaryota</taxon>
        <taxon>Viridiplantae</taxon>
        <taxon>Streptophyta</taxon>
        <taxon>Embryophyta</taxon>
        <taxon>Tracheophyta</taxon>
        <taxon>Spermatophyta</taxon>
        <taxon>Magnoliopsida</taxon>
        <taxon>eudicotyledons</taxon>
        <taxon>Gunneridae</taxon>
        <taxon>Pentapetalae</taxon>
        <taxon>asterids</taxon>
        <taxon>lamiids</taxon>
        <taxon>Lamiales</taxon>
        <taxon>Pedaliaceae</taxon>
        <taxon>Sesamum</taxon>
    </lineage>
</organism>
<evidence type="ECO:0000256" key="1">
    <source>
        <dbReference type="ARBA" id="ARBA00022737"/>
    </source>
</evidence>
<sequence>MIECFRTLLDKCHSWSQLKQIHGLLTTSGLCKNDPFAWKILSFAATSASFNIDYAHRFFLQLSDPTLFHYNAIIRGFANSKNPIKCIYIFAQMLLNGVIPDYLTYPFLAKASARLSDPKLGGEIESARKMFAEMPMKNLVSWNSILDGYAKSGDVISMREVFEMMPERDVVSWSALVDGYVKGENYTEALEVYEKMRVEGPTANEVTMVSVLCACSHLGALEQGREVHRYILENGLPLTLVLRTALVDMYAKCGAIQEALVVFHEALSRKTDVLLWNAMIGGLATHGYTLEALKIYAEMQDMGIRPDEITYLCLLNACAHGGLVKEAQTYFDSITKEGMVPKSEHYACMVDVLARAGHLREAYQFISQMPIEPTASMLGALFNGCINHRKLDLAEILGKRLIEIDPGHDGRYIGLSNVYAVIRRWDDARSTREAMESRGVKKSPGYSYVEVFGAIHRFIAHDKAHPESEEIYLMLNVIGQEMKLRTDPERQEMIGSSTDDHLVYTGRLVKTKAFCCQVEQAEFGFTHFTCSKTSFLVLRPEFVQAYPGVA</sequence>
<reference evidence="3" key="1">
    <citation type="submission" date="2020-06" db="EMBL/GenBank/DDBJ databases">
        <authorList>
            <person name="Li T."/>
            <person name="Hu X."/>
            <person name="Zhang T."/>
            <person name="Song X."/>
            <person name="Zhang H."/>
            <person name="Dai N."/>
            <person name="Sheng W."/>
            <person name="Hou X."/>
            <person name="Wei L."/>
        </authorList>
    </citation>
    <scope>NUCLEOTIDE SEQUENCE</scope>
    <source>
        <strain evidence="3">G02</strain>
        <tissue evidence="3">Leaf</tissue>
    </source>
</reference>
<feature type="repeat" description="PPR" evidence="2">
    <location>
        <begin position="272"/>
        <end position="306"/>
    </location>
</feature>
<dbReference type="InterPro" id="IPR011990">
    <property type="entry name" value="TPR-like_helical_dom_sf"/>
</dbReference>
<comment type="caution">
    <text evidence="3">The sequence shown here is derived from an EMBL/GenBank/DDBJ whole genome shotgun (WGS) entry which is preliminary data.</text>
</comment>
<dbReference type="InterPro" id="IPR046848">
    <property type="entry name" value="E_motif"/>
</dbReference>
<dbReference type="Pfam" id="PF20431">
    <property type="entry name" value="E_motif"/>
    <property type="match status" value="1"/>
</dbReference>
<dbReference type="Pfam" id="PF13041">
    <property type="entry name" value="PPR_2"/>
    <property type="match status" value="2"/>
</dbReference>
<dbReference type="GO" id="GO:0003723">
    <property type="term" value="F:RNA binding"/>
    <property type="evidence" value="ECO:0007669"/>
    <property type="project" value="InterPro"/>
</dbReference>
<dbReference type="PANTHER" id="PTHR47926:SF483">
    <property type="entry name" value="TETRATRICOPEPTIDE-LIKE HELICAL DOMAIN SUPERFAMILY"/>
    <property type="match status" value="1"/>
</dbReference>
<dbReference type="Gene3D" id="1.25.40.10">
    <property type="entry name" value="Tetratricopeptide repeat domain"/>
    <property type="match status" value="2"/>
</dbReference>
<dbReference type="InterPro" id="IPR046960">
    <property type="entry name" value="PPR_At4g14850-like_plant"/>
</dbReference>
<accession>A0AAW2TW16</accession>
<dbReference type="GO" id="GO:0009451">
    <property type="term" value="P:RNA modification"/>
    <property type="evidence" value="ECO:0007669"/>
    <property type="project" value="InterPro"/>
</dbReference>
<keyword evidence="1" id="KW-0677">Repeat</keyword>
<feature type="repeat" description="PPR" evidence="2">
    <location>
        <begin position="138"/>
        <end position="172"/>
    </location>
</feature>
<evidence type="ECO:0000256" key="2">
    <source>
        <dbReference type="PROSITE-ProRule" id="PRU00708"/>
    </source>
</evidence>
<dbReference type="SUPFAM" id="SSF48452">
    <property type="entry name" value="TPR-like"/>
    <property type="match status" value="1"/>
</dbReference>
<reference evidence="3" key="2">
    <citation type="journal article" date="2024" name="Plant">
        <title>Genomic evolution and insights into agronomic trait innovations of Sesamum species.</title>
        <authorList>
            <person name="Miao H."/>
            <person name="Wang L."/>
            <person name="Qu L."/>
            <person name="Liu H."/>
            <person name="Sun Y."/>
            <person name="Le M."/>
            <person name="Wang Q."/>
            <person name="Wei S."/>
            <person name="Zheng Y."/>
            <person name="Lin W."/>
            <person name="Duan Y."/>
            <person name="Cao H."/>
            <person name="Xiong S."/>
            <person name="Wang X."/>
            <person name="Wei L."/>
            <person name="Li C."/>
            <person name="Ma Q."/>
            <person name="Ju M."/>
            <person name="Zhao R."/>
            <person name="Li G."/>
            <person name="Mu C."/>
            <person name="Tian Q."/>
            <person name="Mei H."/>
            <person name="Zhang T."/>
            <person name="Gao T."/>
            <person name="Zhang H."/>
        </authorList>
    </citation>
    <scope>NUCLEOTIDE SEQUENCE</scope>
    <source>
        <strain evidence="3">G02</strain>
    </source>
</reference>
<dbReference type="Pfam" id="PF13812">
    <property type="entry name" value="PPR_3"/>
    <property type="match status" value="1"/>
</dbReference>
<proteinExistence type="predicted"/>
<evidence type="ECO:0000313" key="3">
    <source>
        <dbReference type="EMBL" id="KAL0409130.1"/>
    </source>
</evidence>
<dbReference type="AlphaFoldDB" id="A0AAW2TW16"/>
<feature type="repeat" description="PPR" evidence="2">
    <location>
        <begin position="66"/>
        <end position="100"/>
    </location>
</feature>
<dbReference type="PROSITE" id="PS51375">
    <property type="entry name" value="PPR"/>
    <property type="match status" value="4"/>
</dbReference>
<dbReference type="NCBIfam" id="TIGR00756">
    <property type="entry name" value="PPR"/>
    <property type="match status" value="4"/>
</dbReference>
<feature type="repeat" description="PPR" evidence="2">
    <location>
        <begin position="307"/>
        <end position="341"/>
    </location>
</feature>
<dbReference type="EMBL" id="JACGWJ010000007">
    <property type="protein sequence ID" value="KAL0409130.1"/>
    <property type="molecule type" value="Genomic_DNA"/>
</dbReference>
<protein>
    <submittedName>
        <fullName evidence="3">Pentatricopeptide repeat-containing protein</fullName>
    </submittedName>
</protein>
<dbReference type="InterPro" id="IPR002885">
    <property type="entry name" value="PPR_rpt"/>
</dbReference>
<dbReference type="FunFam" id="1.25.40.10:FF:000184">
    <property type="entry name" value="Pentatricopeptide repeat-containing protein, chloroplastic"/>
    <property type="match status" value="1"/>
</dbReference>
<gene>
    <name evidence="3" type="ORF">Sradi_1847400</name>
</gene>
<dbReference type="Pfam" id="PF01535">
    <property type="entry name" value="PPR"/>
    <property type="match status" value="2"/>
</dbReference>
<name>A0AAW2TW16_SESRA</name>
<dbReference type="PANTHER" id="PTHR47926">
    <property type="entry name" value="PENTATRICOPEPTIDE REPEAT-CONTAINING PROTEIN"/>
    <property type="match status" value="1"/>
</dbReference>